<dbReference type="GO" id="GO:0046872">
    <property type="term" value="F:metal ion binding"/>
    <property type="evidence" value="ECO:0007669"/>
    <property type="project" value="UniProtKB-KW"/>
</dbReference>
<organism evidence="4 5">
    <name type="scientific">Alsobacter metallidurans</name>
    <dbReference type="NCBI Taxonomy" id="340221"/>
    <lineage>
        <taxon>Bacteria</taxon>
        <taxon>Pseudomonadati</taxon>
        <taxon>Pseudomonadota</taxon>
        <taxon>Alphaproteobacteria</taxon>
        <taxon>Hyphomicrobiales</taxon>
        <taxon>Alsobacteraceae</taxon>
        <taxon>Alsobacter</taxon>
    </lineage>
</organism>
<dbReference type="PANTHER" id="PTHR37302:SF1">
    <property type="entry name" value="PROTEIN DINB"/>
    <property type="match status" value="1"/>
</dbReference>
<evidence type="ECO:0000313" key="5">
    <source>
        <dbReference type="Proteomes" id="UP000603912"/>
    </source>
</evidence>
<dbReference type="Proteomes" id="UP000603912">
    <property type="component" value="Unassembled WGS sequence"/>
</dbReference>
<protein>
    <submittedName>
        <fullName evidence="4">Damage-inducible protein DinB</fullName>
    </submittedName>
</protein>
<dbReference type="RefSeq" id="WP_188518141.1">
    <property type="nucleotide sequence ID" value="NZ_BMES01000002.1"/>
</dbReference>
<name>A0A917MHL9_9HYPH</name>
<feature type="binding site" evidence="3">
    <location>
        <position position="137"/>
    </location>
    <ligand>
        <name>a divalent metal cation</name>
        <dbReference type="ChEBI" id="CHEBI:60240"/>
    </ligand>
</feature>
<dbReference type="SUPFAM" id="SSF109854">
    <property type="entry name" value="DinB/YfiT-like putative metalloenzymes"/>
    <property type="match status" value="1"/>
</dbReference>
<reference evidence="4" key="2">
    <citation type="submission" date="2020-09" db="EMBL/GenBank/DDBJ databases">
        <authorList>
            <person name="Sun Q."/>
            <person name="Zhou Y."/>
        </authorList>
    </citation>
    <scope>NUCLEOTIDE SEQUENCE</scope>
    <source>
        <strain evidence="4">CGMCC 1.12214</strain>
    </source>
</reference>
<keyword evidence="5" id="KW-1185">Reference proteome</keyword>
<feature type="binding site" evidence="3">
    <location>
        <position position="48"/>
    </location>
    <ligand>
        <name>a divalent metal cation</name>
        <dbReference type="ChEBI" id="CHEBI:60240"/>
    </ligand>
</feature>
<dbReference type="InterPro" id="IPR007837">
    <property type="entry name" value="DinB"/>
</dbReference>
<evidence type="ECO:0000256" key="2">
    <source>
        <dbReference type="ARBA" id="ARBA00022723"/>
    </source>
</evidence>
<comment type="similarity">
    <text evidence="1">Belongs to the DinB family.</text>
</comment>
<evidence type="ECO:0000256" key="1">
    <source>
        <dbReference type="ARBA" id="ARBA00008635"/>
    </source>
</evidence>
<dbReference type="PANTHER" id="PTHR37302">
    <property type="entry name" value="SLR1116 PROTEIN"/>
    <property type="match status" value="1"/>
</dbReference>
<comment type="caution">
    <text evidence="4">The sequence shown here is derived from an EMBL/GenBank/DDBJ whole genome shotgun (WGS) entry which is preliminary data.</text>
</comment>
<accession>A0A917MHL9</accession>
<dbReference type="Gene3D" id="1.20.120.450">
    <property type="entry name" value="dinb family like domain"/>
    <property type="match status" value="1"/>
</dbReference>
<keyword evidence="2 3" id="KW-0479">Metal-binding</keyword>
<dbReference type="EMBL" id="BMES01000002">
    <property type="protein sequence ID" value="GGH21336.1"/>
    <property type="molecule type" value="Genomic_DNA"/>
</dbReference>
<evidence type="ECO:0000256" key="3">
    <source>
        <dbReference type="PIRSR" id="PIRSR607837-1"/>
    </source>
</evidence>
<feature type="binding site" evidence="3">
    <location>
        <position position="133"/>
    </location>
    <ligand>
        <name>a divalent metal cation</name>
        <dbReference type="ChEBI" id="CHEBI:60240"/>
    </ligand>
</feature>
<dbReference type="Pfam" id="PF05163">
    <property type="entry name" value="DinB"/>
    <property type="match status" value="1"/>
</dbReference>
<gene>
    <name evidence="4" type="ORF">GCM10007036_25530</name>
</gene>
<dbReference type="AlphaFoldDB" id="A0A917MHL9"/>
<dbReference type="InterPro" id="IPR034660">
    <property type="entry name" value="DinB/YfiT-like"/>
</dbReference>
<evidence type="ECO:0000313" key="4">
    <source>
        <dbReference type="EMBL" id="GGH21336.1"/>
    </source>
</evidence>
<proteinExistence type="inferred from homology"/>
<sequence length="177" mass="19588">MYRPYATLAGYNAWANAKVYAAAATLSDADYRADRGAFFRSVHGTLNHLLVTDRIWMRRFTGEGETYKRLDLVLFEELDGLRAAREAEDARIVGYAAGLSDADLAGAIRYSRVSSAEVFEQPLAPALDHFFNHQTHHRGQVHALLTGLGAAAPELDLLYYHRDSGSGASRKVEDATR</sequence>
<reference evidence="4" key="1">
    <citation type="journal article" date="2014" name="Int. J. Syst. Evol. Microbiol.">
        <title>Complete genome sequence of Corynebacterium casei LMG S-19264T (=DSM 44701T), isolated from a smear-ripened cheese.</title>
        <authorList>
            <consortium name="US DOE Joint Genome Institute (JGI-PGF)"/>
            <person name="Walter F."/>
            <person name="Albersmeier A."/>
            <person name="Kalinowski J."/>
            <person name="Ruckert C."/>
        </authorList>
    </citation>
    <scope>NUCLEOTIDE SEQUENCE</scope>
    <source>
        <strain evidence="4">CGMCC 1.12214</strain>
    </source>
</reference>